<proteinExistence type="predicted"/>
<protein>
    <submittedName>
        <fullName evidence="3">Periplasmic binding protein</fullName>
    </submittedName>
</protein>
<dbReference type="PANTHER" id="PTHR30535">
    <property type="entry name" value="VITAMIN B12-BINDING PROTEIN"/>
    <property type="match status" value="1"/>
</dbReference>
<dbReference type="HOGENOM" id="CLU_056492_0_0_2"/>
<evidence type="ECO:0000259" key="2">
    <source>
        <dbReference type="PROSITE" id="PS50983"/>
    </source>
</evidence>
<accession>D0KSH8</accession>
<reference evidence="3" key="1">
    <citation type="submission" date="2009-10" db="EMBL/GenBank/DDBJ databases">
        <title>Complete sequence of Sulfolobus solfataricus 98/2.</title>
        <authorList>
            <consortium name="US DOE Joint Genome Institute"/>
            <person name="Lucas S."/>
            <person name="Copeland A."/>
            <person name="Lapidus A."/>
            <person name="Glavina del Rio T."/>
            <person name="Tice H."/>
            <person name="Bruce D."/>
            <person name="Goodwin L."/>
            <person name="Pitluck S."/>
            <person name="Munk A.C."/>
            <person name="Brettin T."/>
            <person name="Detter J.C."/>
            <person name="Han C."/>
            <person name="Tapia R."/>
            <person name="Larimer F."/>
            <person name="Land M."/>
            <person name="Hauser L."/>
            <person name="Kyrpides N."/>
            <person name="Ovchinnikova G."/>
            <person name="Mead D."/>
        </authorList>
    </citation>
    <scope>NUCLEOTIDE SEQUENCE [LARGE SCALE GENOMIC DNA]</scope>
    <source>
        <strain evidence="3">98/2</strain>
    </source>
</reference>
<name>D0KSH8_SACS9</name>
<dbReference type="EMBL" id="CP001800">
    <property type="protein sequence ID" value="ACX91697.1"/>
    <property type="molecule type" value="Genomic_DNA"/>
</dbReference>
<feature type="transmembrane region" description="Helical" evidence="1">
    <location>
        <begin position="12"/>
        <end position="32"/>
    </location>
</feature>
<dbReference type="InterPro" id="IPR002491">
    <property type="entry name" value="ABC_transptr_periplasmic_BD"/>
</dbReference>
<dbReference type="InterPro" id="IPR050902">
    <property type="entry name" value="ABC_Transporter_SBP"/>
</dbReference>
<organism evidence="3">
    <name type="scientific">Saccharolobus solfataricus (strain 98/2)</name>
    <name type="common">Sulfolobus solfataricus</name>
    <dbReference type="NCBI Taxonomy" id="555311"/>
    <lineage>
        <taxon>Archaea</taxon>
        <taxon>Thermoproteota</taxon>
        <taxon>Thermoprotei</taxon>
        <taxon>Sulfolobales</taxon>
        <taxon>Sulfolobaceae</taxon>
        <taxon>Saccharolobus</taxon>
    </lineage>
</organism>
<keyword evidence="1" id="KW-1133">Transmembrane helix</keyword>
<dbReference type="SUPFAM" id="SSF53807">
    <property type="entry name" value="Helical backbone' metal receptor"/>
    <property type="match status" value="1"/>
</dbReference>
<evidence type="ECO:0000313" key="3">
    <source>
        <dbReference type="EMBL" id="ACX91697.1"/>
    </source>
</evidence>
<dbReference type="PANTHER" id="PTHR30535:SF34">
    <property type="entry name" value="MOLYBDATE-BINDING PROTEIN MOLA"/>
    <property type="match status" value="1"/>
</dbReference>
<gene>
    <name evidence="3" type="ordered locus">Ssol_1465</name>
</gene>
<evidence type="ECO:0000256" key="1">
    <source>
        <dbReference type="SAM" id="Phobius"/>
    </source>
</evidence>
<dbReference type="CDD" id="cd01143">
    <property type="entry name" value="YvrC"/>
    <property type="match status" value="1"/>
</dbReference>
<keyword evidence="1" id="KW-0812">Transmembrane</keyword>
<dbReference type="PROSITE" id="PS50983">
    <property type="entry name" value="FE_B12_PBP"/>
    <property type="match status" value="1"/>
</dbReference>
<keyword evidence="1" id="KW-0472">Membrane</keyword>
<dbReference type="AlphaFoldDB" id="D0KSH8"/>
<dbReference type="Gene3D" id="3.40.50.1980">
    <property type="entry name" value="Nitrogenase molybdenum iron protein domain"/>
    <property type="match status" value="2"/>
</dbReference>
<feature type="domain" description="Fe/B12 periplasmic-binding" evidence="2">
    <location>
        <begin position="48"/>
        <end position="307"/>
    </location>
</feature>
<dbReference type="KEGG" id="sol:Ssol_1465"/>
<sequence length="324" mass="35811">MVYPYIMSNVKIIGTIVAIIIVVGVISVYYYYKSSSISQPLIPNNNLRVVSLAPSDTQILISLGLGKYIVGIDYYSYQLLQSLNLTKYIPSNVMILSQISPPNISGLLLLHPTVVVVEEGLIGSYLQQMKEAGLNVFITNNDFASSYSQIENCILKIGEYFNVTGKAQQLIDWMNQKISDFSSTGNVSVAYLLWICPDLSFYTAGGNVFINSIIVQAGGINVFANYSGYPLLTPSPLLVAKPSIIIAQEEYNLTYTDYLLSQYKGINSNNTYVMGELATNLFNEPGPLSVYSIQMVKLIIEGKAPHFISDNWVINNLNVTLPVF</sequence>
<dbReference type="Pfam" id="PF01497">
    <property type="entry name" value="Peripla_BP_2"/>
    <property type="match status" value="1"/>
</dbReference>